<keyword evidence="2" id="KW-0812">Transmembrane</keyword>
<keyword evidence="2" id="KW-1133">Transmembrane helix</keyword>
<feature type="region of interest" description="Disordered" evidence="1">
    <location>
        <begin position="133"/>
        <end position="206"/>
    </location>
</feature>
<feature type="domain" description="Putative zinc-finger" evidence="3">
    <location>
        <begin position="24"/>
        <end position="52"/>
    </location>
</feature>
<feature type="transmembrane region" description="Helical" evidence="2">
    <location>
        <begin position="105"/>
        <end position="125"/>
    </location>
</feature>
<evidence type="ECO:0000259" key="3">
    <source>
        <dbReference type="Pfam" id="PF13490"/>
    </source>
</evidence>
<feature type="region of interest" description="Disordered" evidence="1">
    <location>
        <begin position="253"/>
        <end position="298"/>
    </location>
</feature>
<dbReference type="RefSeq" id="WP_113614208.1">
    <property type="nucleotide sequence ID" value="NZ_QFFJ01000001.1"/>
</dbReference>
<dbReference type="OrthoDB" id="654035at2"/>
<dbReference type="Pfam" id="PF13174">
    <property type="entry name" value="TPR_6"/>
    <property type="match status" value="2"/>
</dbReference>
<dbReference type="Gene3D" id="1.25.40.10">
    <property type="entry name" value="Tetratricopeptide repeat domain"/>
    <property type="match status" value="1"/>
</dbReference>
<dbReference type="InterPro" id="IPR019734">
    <property type="entry name" value="TPR_rpt"/>
</dbReference>
<reference evidence="4 5" key="1">
    <citation type="submission" date="2018-05" db="EMBL/GenBank/DDBJ databases">
        <title>Chitinophaga sp. K3CV102501T nov., isolated from isolated from a monsoon evergreen broad-leaved forest soil.</title>
        <authorList>
            <person name="Lv Y."/>
        </authorList>
    </citation>
    <scope>NUCLEOTIDE SEQUENCE [LARGE SCALE GENOMIC DNA]</scope>
    <source>
        <strain evidence="4 5">GDMCC 1.1325</strain>
    </source>
</reference>
<keyword evidence="5" id="KW-1185">Reference proteome</keyword>
<organism evidence="4 5">
    <name type="scientific">Chitinophaga flava</name>
    <dbReference type="NCBI Taxonomy" id="2259036"/>
    <lineage>
        <taxon>Bacteria</taxon>
        <taxon>Pseudomonadati</taxon>
        <taxon>Bacteroidota</taxon>
        <taxon>Chitinophagia</taxon>
        <taxon>Chitinophagales</taxon>
        <taxon>Chitinophagaceae</taxon>
        <taxon>Chitinophaga</taxon>
    </lineage>
</organism>
<dbReference type="AlphaFoldDB" id="A0A365XZD5"/>
<dbReference type="Pfam" id="PF13490">
    <property type="entry name" value="zf-HC2"/>
    <property type="match status" value="1"/>
</dbReference>
<dbReference type="InterPro" id="IPR041916">
    <property type="entry name" value="Anti_sigma_zinc_sf"/>
</dbReference>
<gene>
    <name evidence="4" type="ORF">DF182_03055</name>
</gene>
<protein>
    <recommendedName>
        <fullName evidence="3">Putative zinc-finger domain-containing protein</fullName>
    </recommendedName>
</protein>
<evidence type="ECO:0000313" key="5">
    <source>
        <dbReference type="Proteomes" id="UP000253410"/>
    </source>
</evidence>
<feature type="compositionally biased region" description="Basic and acidic residues" evidence="1">
    <location>
        <begin position="273"/>
        <end position="295"/>
    </location>
</feature>
<evidence type="ECO:0000256" key="2">
    <source>
        <dbReference type="SAM" id="Phobius"/>
    </source>
</evidence>
<comment type="caution">
    <text evidence="4">The sequence shown here is derived from an EMBL/GenBank/DDBJ whole genome shotgun (WGS) entry which is preliminary data.</text>
</comment>
<evidence type="ECO:0000313" key="4">
    <source>
        <dbReference type="EMBL" id="RBL91610.1"/>
    </source>
</evidence>
<dbReference type="InterPro" id="IPR011990">
    <property type="entry name" value="TPR-like_helical_dom_sf"/>
</dbReference>
<dbReference type="InterPro" id="IPR027383">
    <property type="entry name" value="Znf_put"/>
</dbReference>
<sequence>MFSSKPNNEKILKVFSSIRCLSKDQLPRYMDGRLTDVEKHLVEQHLADCDLCFGALQALEQEGAPEQYQELTGKLQRYIHDSIQPVSHVHKVAQYTKKEKNKESMLVYFWLIAFIAIGVASVYVLRGHLRNQPPAPPRMLSTQPAAKDTTPAPPPAEEVTEQPIVTGGHPNTPATTKNAGTTSAGKTGGSNTTPATAAPQAPATVPTLPNAVTKADSIAKAKAAALKAQHRKHVADSIRKTILIQRQQQDSLKKAKENVKDTENKSQVPVPEIKPELKRDTKETEPKKDTERKQEPINSDEYLYKAAMVYQQQGNLGEAIDRYRRIAANSTGKYVEMASYQLAICYRSKGQMAKARRMFKEVIRMEGSLKNTAQQALDSM</sequence>
<feature type="compositionally biased region" description="Basic and acidic residues" evidence="1">
    <location>
        <begin position="253"/>
        <end position="264"/>
    </location>
</feature>
<dbReference type="Proteomes" id="UP000253410">
    <property type="component" value="Unassembled WGS sequence"/>
</dbReference>
<dbReference type="EMBL" id="QFFJ01000001">
    <property type="protein sequence ID" value="RBL91610.1"/>
    <property type="molecule type" value="Genomic_DNA"/>
</dbReference>
<evidence type="ECO:0000256" key="1">
    <source>
        <dbReference type="SAM" id="MobiDB-lite"/>
    </source>
</evidence>
<proteinExistence type="predicted"/>
<dbReference type="SUPFAM" id="SSF48452">
    <property type="entry name" value="TPR-like"/>
    <property type="match status" value="1"/>
</dbReference>
<dbReference type="Gene3D" id="1.10.10.1320">
    <property type="entry name" value="Anti-sigma factor, zinc-finger domain"/>
    <property type="match status" value="1"/>
</dbReference>
<accession>A0A365XZD5</accession>
<keyword evidence="2" id="KW-0472">Membrane</keyword>
<name>A0A365XZD5_9BACT</name>
<feature type="compositionally biased region" description="Low complexity" evidence="1">
    <location>
        <begin position="175"/>
        <end position="206"/>
    </location>
</feature>